<keyword evidence="10 12" id="KW-0620">Polyamine biosynthesis</keyword>
<comment type="cofactor">
    <cofactor evidence="2 12">
        <name>Mg(2+)</name>
        <dbReference type="ChEBI" id="CHEBI:18420"/>
    </cofactor>
</comment>
<feature type="domain" description="Orn/DAP/Arg decarboxylase 2 N-terminal" evidence="13">
    <location>
        <begin position="86"/>
        <end position="342"/>
    </location>
</feature>
<dbReference type="InterPro" id="IPR002985">
    <property type="entry name" value="Arg_decrbxlase"/>
</dbReference>
<dbReference type="GO" id="GO:0008792">
    <property type="term" value="F:arginine decarboxylase activity"/>
    <property type="evidence" value="ECO:0007669"/>
    <property type="project" value="UniProtKB-EC"/>
</dbReference>
<dbReference type="Pfam" id="PF17810">
    <property type="entry name" value="Arg_decarb_HB"/>
    <property type="match status" value="1"/>
</dbReference>
<proteinExistence type="inferred from homology"/>
<evidence type="ECO:0000256" key="8">
    <source>
        <dbReference type="ARBA" id="ARBA00022898"/>
    </source>
</evidence>
<dbReference type="PROSITE" id="PS00878">
    <property type="entry name" value="ODR_DC_2_1"/>
    <property type="match status" value="1"/>
</dbReference>
<comment type="catalytic activity">
    <reaction evidence="12">
        <text>L-arginine + H(+) = agmatine + CO2</text>
        <dbReference type="Rhea" id="RHEA:17641"/>
        <dbReference type="ChEBI" id="CHEBI:15378"/>
        <dbReference type="ChEBI" id="CHEBI:16526"/>
        <dbReference type="ChEBI" id="CHEBI:32682"/>
        <dbReference type="ChEBI" id="CHEBI:58145"/>
        <dbReference type="EC" id="4.1.1.19"/>
    </reaction>
</comment>
<dbReference type="Gene3D" id="1.20.58.930">
    <property type="match status" value="1"/>
</dbReference>
<dbReference type="Pfam" id="PF02784">
    <property type="entry name" value="Orn_Arg_deC_N"/>
    <property type="match status" value="1"/>
</dbReference>
<evidence type="ECO:0000313" key="17">
    <source>
        <dbReference type="Proteomes" id="UP000614714"/>
    </source>
</evidence>
<evidence type="ECO:0000256" key="6">
    <source>
        <dbReference type="ARBA" id="ARBA00022793"/>
    </source>
</evidence>
<feature type="domain" description="Arginine decarboxylase helical bundle" evidence="14">
    <location>
        <begin position="371"/>
        <end position="449"/>
    </location>
</feature>
<evidence type="ECO:0000256" key="12">
    <source>
        <dbReference type="HAMAP-Rule" id="MF_01417"/>
    </source>
</evidence>
<dbReference type="InterPro" id="IPR029066">
    <property type="entry name" value="PLP-binding_barrel"/>
</dbReference>
<evidence type="ECO:0000256" key="4">
    <source>
        <dbReference type="ARBA" id="ARBA00008357"/>
    </source>
</evidence>
<evidence type="ECO:0000256" key="3">
    <source>
        <dbReference type="ARBA" id="ARBA00002257"/>
    </source>
</evidence>
<comment type="pathway">
    <text evidence="12">Amine and polyamine biosynthesis; agmatine biosynthesis; agmatine from L-arginine: step 1/1.</text>
</comment>
<name>A0ABS0YII7_9BACT</name>
<comment type="caution">
    <text evidence="16">The sequence shown here is derived from an EMBL/GenBank/DDBJ whole genome shotgun (WGS) entry which is preliminary data.</text>
</comment>
<evidence type="ECO:0000256" key="2">
    <source>
        <dbReference type="ARBA" id="ARBA00001946"/>
    </source>
</evidence>
<evidence type="ECO:0000259" key="15">
    <source>
        <dbReference type="Pfam" id="PF17944"/>
    </source>
</evidence>
<evidence type="ECO:0000256" key="1">
    <source>
        <dbReference type="ARBA" id="ARBA00001933"/>
    </source>
</evidence>
<keyword evidence="5 12" id="KW-0479">Metal-binding</keyword>
<dbReference type="PANTHER" id="PTHR43295:SF9">
    <property type="entry name" value="BIOSYNTHETIC ARGININE DECARBOXYLASE"/>
    <property type="match status" value="1"/>
</dbReference>
<keyword evidence="6 12" id="KW-0210">Decarboxylase</keyword>
<evidence type="ECO:0000313" key="16">
    <source>
        <dbReference type="EMBL" id="MBJ6752116.1"/>
    </source>
</evidence>
<evidence type="ECO:0000256" key="7">
    <source>
        <dbReference type="ARBA" id="ARBA00022842"/>
    </source>
</evidence>
<dbReference type="NCBIfam" id="NF003763">
    <property type="entry name" value="PRK05354.1"/>
    <property type="match status" value="1"/>
</dbReference>
<keyword evidence="11 12" id="KW-0456">Lyase</keyword>
<evidence type="ECO:0000256" key="5">
    <source>
        <dbReference type="ARBA" id="ARBA00022723"/>
    </source>
</evidence>
<dbReference type="Gene3D" id="1.10.287.3440">
    <property type="match status" value="1"/>
</dbReference>
<dbReference type="Gene3D" id="2.40.37.10">
    <property type="entry name" value="Lyase, Ornithine Decarboxylase, Chain A, domain 1"/>
    <property type="match status" value="1"/>
</dbReference>
<dbReference type="InterPro" id="IPR041128">
    <property type="entry name" value="Arg_decarbox_C"/>
</dbReference>
<dbReference type="EMBL" id="JAEMHL010000011">
    <property type="protein sequence ID" value="MBJ6752116.1"/>
    <property type="molecule type" value="Genomic_DNA"/>
</dbReference>
<keyword evidence="8 12" id="KW-0663">Pyridoxal phosphate</keyword>
<dbReference type="NCBIfam" id="TIGR01273">
    <property type="entry name" value="speA"/>
    <property type="match status" value="1"/>
</dbReference>
<feature type="modified residue" description="N6-(pyridoxal phosphate)lysine" evidence="12">
    <location>
        <position position="100"/>
    </location>
</feature>
<dbReference type="InterPro" id="IPR022657">
    <property type="entry name" value="De-COase2_CS"/>
</dbReference>
<sequence length="635" mass="71771">MAKWTINDSSKIYNIDNWGAELFSVNKKGNVCVHPTPNSKYSIDLKVLVDDLIKRKIKPPILLRFMNILEGRIASISRVFKNAIHDNNYPAKYQTFYPIKVNQQRQVVEAIANFGKKYNIGLEVGSKPELVAAISMVTGSNLPIICNGYKDTEFIETVLFATRVGYDITIVVEKLFELEKIVEVAKRTGITPKLGIRVKLSSKGIGKWSTSGGEDAKFGLRISEIIAAIDMLRENGMLNTVKLLHFHVGSQITKIDKIKNALIEGTRIYAEMRKLGVDLEFLDIGGGLGVDYDGSKSSYFSSVNYSLEEYANDVIYQVKNICDDAGVPCPNIISESGRATVAHYSVLITDVLNNNTQTLMPDFEFILTETEKLSPTVKKLVDIYKSIDKHSLREDYHDTIQLIQESVSLFNLGYLNMAERANAEWIYSKIIRKINSIVEKMKPIPDELQNFQLSLRQTYFANFSLFQSIPDSWAIDQLFPIVPIQRLDEKPDVLASIADITCDSDGEITSFVGENGRTKALPLHKIKGDEQYYIGFFLIGAYQEILGDMHNLFGDTNAVHITFNKKTNYKIDTVITGDATWESLKYVQYDAQEILKRVRNNLEKDVSLQKVSIEESSHFLELLDKTLQSYTYLGE</sequence>
<comment type="similarity">
    <text evidence="4 12">Belongs to the Orn/Lys/Arg decarboxylase class-II family. SpeA subfamily.</text>
</comment>
<dbReference type="PIRSF" id="PIRSF001336">
    <property type="entry name" value="Arg_decrbxlase"/>
    <property type="match status" value="1"/>
</dbReference>
<keyword evidence="9 12" id="KW-0745">Spermidine biosynthesis</keyword>
<evidence type="ECO:0000259" key="14">
    <source>
        <dbReference type="Pfam" id="PF17810"/>
    </source>
</evidence>
<dbReference type="EC" id="4.1.1.19" evidence="12"/>
<dbReference type="Gene3D" id="3.20.20.10">
    <property type="entry name" value="Alanine racemase"/>
    <property type="match status" value="1"/>
</dbReference>
<dbReference type="InterPro" id="IPR040634">
    <property type="entry name" value="Arg_decarb_HB"/>
</dbReference>
<dbReference type="PANTHER" id="PTHR43295">
    <property type="entry name" value="ARGININE DECARBOXYLASE"/>
    <property type="match status" value="1"/>
</dbReference>
<dbReference type="Pfam" id="PF17944">
    <property type="entry name" value="Arg_decarbox_C"/>
    <property type="match status" value="1"/>
</dbReference>
<dbReference type="HAMAP" id="MF_01417">
    <property type="entry name" value="SpeA"/>
    <property type="match status" value="1"/>
</dbReference>
<comment type="cofactor">
    <cofactor evidence="1 12">
        <name>pyridoxal 5'-phosphate</name>
        <dbReference type="ChEBI" id="CHEBI:597326"/>
    </cofactor>
</comment>
<organism evidence="16 17">
    <name type="scientific">Geomonas anaerohicana</name>
    <dbReference type="NCBI Taxonomy" id="2798583"/>
    <lineage>
        <taxon>Bacteria</taxon>
        <taxon>Pseudomonadati</taxon>
        <taxon>Thermodesulfobacteriota</taxon>
        <taxon>Desulfuromonadia</taxon>
        <taxon>Geobacterales</taxon>
        <taxon>Geobacteraceae</taxon>
        <taxon>Geomonas</taxon>
    </lineage>
</organism>
<comment type="function">
    <text evidence="3 12">Catalyzes the biosynthesis of agmatine from arginine.</text>
</comment>
<accession>A0ABS0YII7</accession>
<evidence type="ECO:0000256" key="10">
    <source>
        <dbReference type="ARBA" id="ARBA00023115"/>
    </source>
</evidence>
<evidence type="ECO:0000259" key="13">
    <source>
        <dbReference type="Pfam" id="PF02784"/>
    </source>
</evidence>
<dbReference type="CDD" id="cd06830">
    <property type="entry name" value="PLPDE_III_ADC"/>
    <property type="match status" value="1"/>
</dbReference>
<dbReference type="SUPFAM" id="SSF50621">
    <property type="entry name" value="Alanine racemase C-terminal domain-like"/>
    <property type="match status" value="1"/>
</dbReference>
<dbReference type="InterPro" id="IPR000183">
    <property type="entry name" value="Orn/DAP/Arg_de-COase"/>
</dbReference>
<feature type="domain" description="Arginine decarboxylase C-terminal helical" evidence="15">
    <location>
        <begin position="584"/>
        <end position="633"/>
    </location>
</feature>
<reference evidence="16 17" key="1">
    <citation type="submission" date="2020-12" db="EMBL/GenBank/DDBJ databases">
        <title>Geomonas sp. Red421, isolated from paddy soil.</title>
        <authorList>
            <person name="Xu Z."/>
            <person name="Zhang Z."/>
            <person name="Masuda Y."/>
            <person name="Itoh H."/>
            <person name="Senoo K."/>
        </authorList>
    </citation>
    <scope>NUCLEOTIDE SEQUENCE [LARGE SCALE GENOMIC DNA]</scope>
    <source>
        <strain evidence="16 17">Red421</strain>
    </source>
</reference>
<feature type="binding site" evidence="12">
    <location>
        <begin position="282"/>
        <end position="292"/>
    </location>
    <ligand>
        <name>substrate</name>
    </ligand>
</feature>
<protein>
    <recommendedName>
        <fullName evidence="12">Biosynthetic arginine decarboxylase</fullName>
        <shortName evidence="12">ADC</shortName>
        <ecNumber evidence="12">4.1.1.19</ecNumber>
    </recommendedName>
</protein>
<evidence type="ECO:0000256" key="9">
    <source>
        <dbReference type="ARBA" id="ARBA00023066"/>
    </source>
</evidence>
<dbReference type="InterPro" id="IPR022653">
    <property type="entry name" value="De-COase2_pyr-phos_BS"/>
</dbReference>
<keyword evidence="17" id="KW-1185">Reference proteome</keyword>
<dbReference type="PRINTS" id="PR01179">
    <property type="entry name" value="ODADCRBXLASE"/>
</dbReference>
<dbReference type="RefSeq" id="WP_199390540.1">
    <property type="nucleotide sequence ID" value="NZ_JAEMHL010000011.1"/>
</dbReference>
<dbReference type="InterPro" id="IPR022644">
    <property type="entry name" value="De-COase2_N"/>
</dbReference>
<evidence type="ECO:0000256" key="11">
    <source>
        <dbReference type="ARBA" id="ARBA00023239"/>
    </source>
</evidence>
<dbReference type="Proteomes" id="UP000614714">
    <property type="component" value="Unassembled WGS sequence"/>
</dbReference>
<dbReference type="PRINTS" id="PR01180">
    <property type="entry name" value="ARGDCRBXLASE"/>
</dbReference>
<dbReference type="SUPFAM" id="SSF51419">
    <property type="entry name" value="PLP-binding barrel"/>
    <property type="match status" value="1"/>
</dbReference>
<dbReference type="PROSITE" id="PS00879">
    <property type="entry name" value="ODR_DC_2_2"/>
    <property type="match status" value="1"/>
</dbReference>
<dbReference type="InterPro" id="IPR009006">
    <property type="entry name" value="Ala_racemase/Decarboxylase_C"/>
</dbReference>
<gene>
    <name evidence="12 16" type="primary">speA</name>
    <name evidence="16" type="ORF">JFN91_18020</name>
</gene>
<keyword evidence="7 12" id="KW-0460">Magnesium</keyword>